<keyword evidence="6 9" id="KW-1133">Transmembrane helix</keyword>
<feature type="transmembrane region" description="Helical" evidence="9">
    <location>
        <begin position="61"/>
        <end position="82"/>
    </location>
</feature>
<dbReference type="Proteomes" id="UP000006178">
    <property type="component" value="Chromosome"/>
</dbReference>
<feature type="transmembrane region" description="Helical" evidence="9">
    <location>
        <begin position="20"/>
        <end position="40"/>
    </location>
</feature>
<dbReference type="PIRSF" id="PIRSF016661">
    <property type="entry name" value="BioY"/>
    <property type="match status" value="1"/>
</dbReference>
<dbReference type="RefSeq" id="WP_014758373.1">
    <property type="nucleotide sequence ID" value="NC_017992.1"/>
</dbReference>
<protein>
    <recommendedName>
        <fullName evidence="8">Biotin transporter</fullName>
    </recommendedName>
</protein>
<name>I3VVF7_THESW</name>
<dbReference type="Gene3D" id="1.10.1760.20">
    <property type="match status" value="1"/>
</dbReference>
<dbReference type="PANTHER" id="PTHR34295:SF4">
    <property type="entry name" value="BIOTIN TRANSPORTER BIOY-RELATED"/>
    <property type="match status" value="1"/>
</dbReference>
<accession>I3VVF7</accession>
<dbReference type="InterPro" id="IPR003784">
    <property type="entry name" value="BioY"/>
</dbReference>
<dbReference type="eggNOG" id="COG1268">
    <property type="taxonomic scope" value="Bacteria"/>
</dbReference>
<feature type="transmembrane region" description="Helical" evidence="9">
    <location>
        <begin position="88"/>
        <end position="108"/>
    </location>
</feature>
<dbReference type="BioCyc" id="TSAC1094508:GLMA-1517-MONOMER"/>
<reference evidence="10 11" key="1">
    <citation type="journal article" date="2014" name="Appl. Environ. Microbiol.">
        <title>Profile of Secreted Hydrolases, Associated Proteins, and SlpA in Thermoanaerobacterium saccharolyticum during the Degradation of Hemicellulose.</title>
        <authorList>
            <person name="Currie D.H."/>
            <person name="Guss A.M."/>
            <person name="Herring C.D."/>
            <person name="Giannone R.J."/>
            <person name="Johnson C.M."/>
            <person name="Lankford P.K."/>
            <person name="Brown S.D."/>
            <person name="Hettich R.L."/>
            <person name="Lynd L.R."/>
        </authorList>
    </citation>
    <scope>NUCLEOTIDE SEQUENCE [LARGE SCALE GENOMIC DNA]</scope>
    <source>
        <strain evidence="11">DSM 8691 / JW/SL-YS485</strain>
    </source>
</reference>
<keyword evidence="11" id="KW-1185">Reference proteome</keyword>
<evidence type="ECO:0000256" key="9">
    <source>
        <dbReference type="SAM" id="Phobius"/>
    </source>
</evidence>
<sequence>MNNYNSNKSLSLHLKKLTLASMFASITVVLSFISIPLPFSPVPITGQTLALMLSGSLLEPATAFLSMIIYLALGAIGIPVFAGFHGGIGILMGPTGGYLLAMPIASFVTSTVLKYGRISFLKLIVSNIIGGIVIVYLLGVLQLGIVAQLNLKKAILLGALPYIPGDFIKVLLSSYLALKLMPILKKHIKTER</sequence>
<dbReference type="Pfam" id="PF02632">
    <property type="entry name" value="BioY"/>
    <property type="match status" value="1"/>
</dbReference>
<keyword evidence="4 8" id="KW-1003">Cell membrane</keyword>
<feature type="transmembrane region" description="Helical" evidence="9">
    <location>
        <begin position="120"/>
        <end position="147"/>
    </location>
</feature>
<evidence type="ECO:0000313" key="10">
    <source>
        <dbReference type="EMBL" id="AFK86502.1"/>
    </source>
</evidence>
<keyword evidence="7 8" id="KW-0472">Membrane</keyword>
<evidence type="ECO:0000256" key="7">
    <source>
        <dbReference type="ARBA" id="ARBA00023136"/>
    </source>
</evidence>
<evidence type="ECO:0000256" key="6">
    <source>
        <dbReference type="ARBA" id="ARBA00022989"/>
    </source>
</evidence>
<dbReference type="AlphaFoldDB" id="I3VVF7"/>
<dbReference type="GO" id="GO:0015225">
    <property type="term" value="F:biotin transmembrane transporter activity"/>
    <property type="evidence" value="ECO:0007669"/>
    <property type="project" value="UniProtKB-UniRule"/>
</dbReference>
<evidence type="ECO:0000256" key="8">
    <source>
        <dbReference type="PIRNR" id="PIRNR016661"/>
    </source>
</evidence>
<evidence type="ECO:0000256" key="1">
    <source>
        <dbReference type="ARBA" id="ARBA00004651"/>
    </source>
</evidence>
<dbReference type="PATRIC" id="fig|1094508.3.peg.1515"/>
<keyword evidence="5 9" id="KW-0812">Transmembrane</keyword>
<dbReference type="GO" id="GO:0005886">
    <property type="term" value="C:plasma membrane"/>
    <property type="evidence" value="ECO:0007669"/>
    <property type="project" value="UniProtKB-SubCell"/>
</dbReference>
<proteinExistence type="inferred from homology"/>
<evidence type="ECO:0000256" key="3">
    <source>
        <dbReference type="ARBA" id="ARBA00022448"/>
    </source>
</evidence>
<dbReference type="PANTHER" id="PTHR34295">
    <property type="entry name" value="BIOTIN TRANSPORTER BIOY"/>
    <property type="match status" value="1"/>
</dbReference>
<comment type="similarity">
    <text evidence="2 8">Belongs to the BioY family.</text>
</comment>
<evidence type="ECO:0000256" key="2">
    <source>
        <dbReference type="ARBA" id="ARBA00010692"/>
    </source>
</evidence>
<comment type="subcellular location">
    <subcellularLocation>
        <location evidence="1 8">Cell membrane</location>
        <topology evidence="1 8">Multi-pass membrane protein</topology>
    </subcellularLocation>
</comment>
<organism evidence="10 11">
    <name type="scientific">Thermoanaerobacterium saccharolyticum (strain DSM 8691 / JW/SL-YS485)</name>
    <dbReference type="NCBI Taxonomy" id="1094508"/>
    <lineage>
        <taxon>Bacteria</taxon>
        <taxon>Bacillati</taxon>
        <taxon>Bacillota</taxon>
        <taxon>Clostridia</taxon>
        <taxon>Thermoanaerobacterales</taxon>
        <taxon>Thermoanaerobacteraceae</taxon>
        <taxon>Thermoanaerobacterium</taxon>
    </lineage>
</organism>
<dbReference type="STRING" id="1094508.Tsac_1495"/>
<evidence type="ECO:0000256" key="4">
    <source>
        <dbReference type="ARBA" id="ARBA00022475"/>
    </source>
</evidence>
<keyword evidence="3 8" id="KW-0813">Transport</keyword>
<dbReference type="KEGG" id="tsh:Tsac_1495"/>
<evidence type="ECO:0000313" key="11">
    <source>
        <dbReference type="Proteomes" id="UP000006178"/>
    </source>
</evidence>
<gene>
    <name evidence="10" type="ordered locus">Tsac_1495</name>
</gene>
<dbReference type="EMBL" id="CP003184">
    <property type="protein sequence ID" value="AFK86502.1"/>
    <property type="molecule type" value="Genomic_DNA"/>
</dbReference>
<evidence type="ECO:0000256" key="5">
    <source>
        <dbReference type="ARBA" id="ARBA00022692"/>
    </source>
</evidence>